<proteinExistence type="predicted"/>
<accession>A0A6L2N734</accession>
<feature type="compositionally biased region" description="Basic and acidic residues" evidence="1">
    <location>
        <begin position="51"/>
        <end position="68"/>
    </location>
</feature>
<sequence>MSLDLAFEHSSQSRDTKKSKPSAPKAELRPPVTKHASPQQPKPKPAPAKSQENKYESVDEGIHKKEPRFDDEEADIQREVEESLKSVHDAPRGPLPSVTPKKVCPAEQYIFQRHTPASTEPSCHAESPSNYAALGLTDSASESDEEVPHVVEVEAQDEEPQPQSSLVVHAGPNLKHMDLEATDVSTQLHPEQMDEGFTATAYPNV</sequence>
<evidence type="ECO:0000313" key="2">
    <source>
        <dbReference type="EMBL" id="GEU82041.1"/>
    </source>
</evidence>
<feature type="compositionally biased region" description="Basic and acidic residues" evidence="1">
    <location>
        <begin position="75"/>
        <end position="91"/>
    </location>
</feature>
<evidence type="ECO:0000256" key="1">
    <source>
        <dbReference type="SAM" id="MobiDB-lite"/>
    </source>
</evidence>
<comment type="caution">
    <text evidence="2">The sequence shown here is derived from an EMBL/GenBank/DDBJ whole genome shotgun (WGS) entry which is preliminary data.</text>
</comment>
<organism evidence="2">
    <name type="scientific">Tanacetum cinerariifolium</name>
    <name type="common">Dalmatian daisy</name>
    <name type="synonym">Chrysanthemum cinerariifolium</name>
    <dbReference type="NCBI Taxonomy" id="118510"/>
    <lineage>
        <taxon>Eukaryota</taxon>
        <taxon>Viridiplantae</taxon>
        <taxon>Streptophyta</taxon>
        <taxon>Embryophyta</taxon>
        <taxon>Tracheophyta</taxon>
        <taxon>Spermatophyta</taxon>
        <taxon>Magnoliopsida</taxon>
        <taxon>eudicotyledons</taxon>
        <taxon>Gunneridae</taxon>
        <taxon>Pentapetalae</taxon>
        <taxon>asterids</taxon>
        <taxon>campanulids</taxon>
        <taxon>Asterales</taxon>
        <taxon>Asteraceae</taxon>
        <taxon>Asteroideae</taxon>
        <taxon>Anthemideae</taxon>
        <taxon>Anthemidinae</taxon>
        <taxon>Tanacetum</taxon>
    </lineage>
</organism>
<dbReference type="EMBL" id="BKCJ010008402">
    <property type="protein sequence ID" value="GEU82041.1"/>
    <property type="molecule type" value="Genomic_DNA"/>
</dbReference>
<reference evidence="2" key="1">
    <citation type="journal article" date="2019" name="Sci. Rep.">
        <title>Draft genome of Tanacetum cinerariifolium, the natural source of mosquito coil.</title>
        <authorList>
            <person name="Yamashiro T."/>
            <person name="Shiraishi A."/>
            <person name="Satake H."/>
            <person name="Nakayama K."/>
        </authorList>
    </citation>
    <scope>NUCLEOTIDE SEQUENCE</scope>
</reference>
<gene>
    <name evidence="2" type="ORF">Tci_054019</name>
</gene>
<name>A0A6L2N734_TANCI</name>
<dbReference type="AlphaFoldDB" id="A0A6L2N734"/>
<feature type="region of interest" description="Disordered" evidence="1">
    <location>
        <begin position="1"/>
        <end position="101"/>
    </location>
</feature>
<protein>
    <submittedName>
        <fullName evidence="2">Uncharacterized protein</fullName>
    </submittedName>
</protein>